<organism evidence="1 2">
    <name type="scientific">Rangifer tarandus platyrhynchus</name>
    <name type="common">Svalbard reindeer</name>
    <dbReference type="NCBI Taxonomy" id="3082113"/>
    <lineage>
        <taxon>Eukaryota</taxon>
        <taxon>Metazoa</taxon>
        <taxon>Chordata</taxon>
        <taxon>Craniata</taxon>
        <taxon>Vertebrata</taxon>
        <taxon>Euteleostomi</taxon>
        <taxon>Mammalia</taxon>
        <taxon>Eutheria</taxon>
        <taxon>Laurasiatheria</taxon>
        <taxon>Artiodactyla</taxon>
        <taxon>Ruminantia</taxon>
        <taxon>Pecora</taxon>
        <taxon>Cervidae</taxon>
        <taxon>Odocoileinae</taxon>
        <taxon>Rangifer</taxon>
    </lineage>
</organism>
<gene>
    <name evidence="1" type="ORF">MRATA1EN22A_LOCUS29958</name>
</gene>
<reference evidence="1" key="1">
    <citation type="submission" date="2025-03" db="EMBL/GenBank/DDBJ databases">
        <authorList>
            <consortium name="ELIXIR-Norway"/>
            <consortium name="Elixir Norway"/>
        </authorList>
    </citation>
    <scope>NUCLEOTIDE SEQUENCE</scope>
</reference>
<feature type="non-terminal residue" evidence="1">
    <location>
        <position position="1"/>
    </location>
</feature>
<name>A0ACB1KH96_RANTA</name>
<accession>A0ACB1KH96</accession>
<evidence type="ECO:0000313" key="2">
    <source>
        <dbReference type="Proteomes" id="UP001162501"/>
    </source>
</evidence>
<sequence>VLRLVAPSLPSLPPSSRGFSSASSFISCKDPVRVIEGHPNPRPYLEILNYIYKDPLPRYGPVP</sequence>
<feature type="non-terminal residue" evidence="1">
    <location>
        <position position="63"/>
    </location>
</feature>
<proteinExistence type="predicted"/>
<dbReference type="Proteomes" id="UP001162501">
    <property type="component" value="Unassembled WGS sequence"/>
</dbReference>
<evidence type="ECO:0000313" key="1">
    <source>
        <dbReference type="EMBL" id="CAM9213481.1"/>
    </source>
</evidence>
<protein>
    <submittedName>
        <fullName evidence="1">Uncharacterized protein</fullName>
    </submittedName>
</protein>
<comment type="caution">
    <text evidence="1">The sequence shown here is derived from an EMBL/GenBank/DDBJ whole genome shotgun (WGS) entry which is preliminary data.</text>
</comment>
<dbReference type="EMBL" id="CATOBB020001001">
    <property type="protein sequence ID" value="CAM9213481.1"/>
    <property type="molecule type" value="Genomic_DNA"/>
</dbReference>